<sequence>MDDGELLKLTKALVGDPKLDDLCAVYLSIAKEAVTARLFPFVNDATWDDVPERHRTRACQIACYLVNKRGAEGEVAHSENGVSRTYASADIPEAYFDGLVPFCGVPR</sequence>
<dbReference type="RefSeq" id="WP_117284372.1">
    <property type="nucleotide sequence ID" value="NZ_JAMTCE010000006.1"/>
</dbReference>
<gene>
    <name evidence="1" type="ORF">DMP10_06455</name>
</gene>
<accession>A0A3N0ATP1</accession>
<comment type="caution">
    <text evidence="1">The sequence shown here is derived from an EMBL/GenBank/DDBJ whole genome shotgun (WGS) entry which is preliminary data.</text>
</comment>
<dbReference type="EMBL" id="QICA01000009">
    <property type="protein sequence ID" value="RNL37899.1"/>
    <property type="molecule type" value="Genomic_DNA"/>
</dbReference>
<protein>
    <submittedName>
        <fullName evidence="1">DNA-packaging protein</fullName>
    </submittedName>
</protein>
<evidence type="ECO:0000313" key="1">
    <source>
        <dbReference type="EMBL" id="RNL37899.1"/>
    </source>
</evidence>
<dbReference type="Pfam" id="PF05135">
    <property type="entry name" value="Phage_connect_1"/>
    <property type="match status" value="1"/>
</dbReference>
<keyword evidence="2" id="KW-1185">Reference proteome</keyword>
<organism evidence="1 2">
    <name type="scientific">Adlercreutzia equolifaciens subsp. celatus DSM 18785</name>
    <dbReference type="NCBI Taxonomy" id="1121021"/>
    <lineage>
        <taxon>Bacteria</taxon>
        <taxon>Bacillati</taxon>
        <taxon>Actinomycetota</taxon>
        <taxon>Coriobacteriia</taxon>
        <taxon>Eggerthellales</taxon>
        <taxon>Eggerthellaceae</taxon>
        <taxon>Adlercreutzia</taxon>
    </lineage>
</organism>
<evidence type="ECO:0000313" key="2">
    <source>
        <dbReference type="Proteomes" id="UP000278327"/>
    </source>
</evidence>
<dbReference type="Proteomes" id="UP000278327">
    <property type="component" value="Unassembled WGS sequence"/>
</dbReference>
<reference evidence="1 2" key="1">
    <citation type="journal article" date="2019" name="Microbiol. Resour. Announc.">
        <title>Draft Genome Sequences of Type Strains of Gordonibacter faecihominis, Paraeggerthella hongkongensis, Parvibacter caecicola,Slackia equolifaciens, Slackia faecicanis, and Slackia isoflavoniconvertens.</title>
        <authorList>
            <person name="Danylec N."/>
            <person name="Stoll D.A."/>
            <person name="Dotsch A."/>
            <person name="Huch M."/>
        </authorList>
    </citation>
    <scope>NUCLEOTIDE SEQUENCE [LARGE SCALE GENOMIC DNA]</scope>
    <source>
        <strain evidence="1 2">DSM 18785</strain>
    </source>
</reference>
<name>A0A3N0ATP1_9ACTN</name>
<proteinExistence type="predicted"/>
<dbReference type="InterPro" id="IPR021146">
    <property type="entry name" value="Phage_gp6-like_head-tail"/>
</dbReference>
<dbReference type="AlphaFoldDB" id="A0A3N0ATP1"/>